<dbReference type="InterPro" id="IPR029063">
    <property type="entry name" value="SAM-dependent_MTases_sf"/>
</dbReference>
<dbReference type="RefSeq" id="WP_051479631.1">
    <property type="nucleotide sequence ID" value="NZ_ARZY01000006.1"/>
</dbReference>
<dbReference type="InterPro" id="IPR052514">
    <property type="entry name" value="SAM-dependent_MTase"/>
</dbReference>
<sequence>MFTNKLLQWLQLNEVRGKYAIYRLGLKLGFGRRLIQHKIKGKDFYVPWDQWCFWLEYGPANYYPEDIKPLAGVIQQFKGSSCLLDLGADIGTVSAQLDSQCPLDKIIALEPNPNSFKILQKNAESIGFLPLNFAISDFNGLVNLNFNTGLGSDHEGYIDKNVPGSTQVVTIDHLYAAYALYEYKNIVIKIDVEGQEVAALAGAKSLLKQCENVVIMVEIHPDVLKRENITAEDIFIEAEKHREFTWFVPSQSNQVIDRNTPFFKQFTTHQYDVIGIAAPLTT</sequence>
<dbReference type="Proteomes" id="UP000019276">
    <property type="component" value="Unassembled WGS sequence"/>
</dbReference>
<dbReference type="EMBL" id="ARZY01000006">
    <property type="protein sequence ID" value="EWH11155.1"/>
    <property type="molecule type" value="Genomic_DNA"/>
</dbReference>
<name>W7R0L7_9ALTE</name>
<dbReference type="SUPFAM" id="SSF53335">
    <property type="entry name" value="S-adenosyl-L-methionine-dependent methyltransferases"/>
    <property type="match status" value="1"/>
</dbReference>
<dbReference type="PANTHER" id="PTHR34203">
    <property type="entry name" value="METHYLTRANSFERASE, FKBM FAMILY PROTEIN"/>
    <property type="match status" value="1"/>
</dbReference>
<reference evidence="2 3" key="1">
    <citation type="journal article" date="2014" name="Genome Announc.">
        <title>Draft Genome Sequence of the Agar-Degrading Bacterium Catenovulum sp. Strain DS-2, Isolated from Intestines of Haliotis diversicolor.</title>
        <authorList>
            <person name="Shan D."/>
            <person name="Li X."/>
            <person name="Gu Z."/>
            <person name="Wei G."/>
            <person name="Gao Z."/>
            <person name="Shao Z."/>
        </authorList>
    </citation>
    <scope>NUCLEOTIDE SEQUENCE [LARGE SCALE GENOMIC DNA]</scope>
    <source>
        <strain evidence="2 3">DS-2</strain>
    </source>
</reference>
<evidence type="ECO:0000313" key="2">
    <source>
        <dbReference type="EMBL" id="EWH11155.1"/>
    </source>
</evidence>
<dbReference type="eggNOG" id="COG2520">
    <property type="taxonomic scope" value="Bacteria"/>
</dbReference>
<dbReference type="NCBIfam" id="TIGR01444">
    <property type="entry name" value="fkbM_fam"/>
    <property type="match status" value="1"/>
</dbReference>
<dbReference type="OrthoDB" id="5679686at2"/>
<protein>
    <submittedName>
        <fullName evidence="2">FkbM family methyltransferase</fullName>
    </submittedName>
</protein>
<dbReference type="PANTHER" id="PTHR34203:SF15">
    <property type="entry name" value="SLL1173 PROTEIN"/>
    <property type="match status" value="1"/>
</dbReference>
<gene>
    <name evidence="2" type="ORF">DS2_04840</name>
</gene>
<feature type="domain" description="Methyltransferase FkbM" evidence="1">
    <location>
        <begin position="102"/>
        <end position="222"/>
    </location>
</feature>
<evidence type="ECO:0000313" key="3">
    <source>
        <dbReference type="Proteomes" id="UP000019276"/>
    </source>
</evidence>
<dbReference type="STRING" id="1328313.DS2_04840"/>
<accession>W7R0L7</accession>
<comment type="caution">
    <text evidence="2">The sequence shown here is derived from an EMBL/GenBank/DDBJ whole genome shotgun (WGS) entry which is preliminary data.</text>
</comment>
<dbReference type="GO" id="GO:0008168">
    <property type="term" value="F:methyltransferase activity"/>
    <property type="evidence" value="ECO:0007669"/>
    <property type="project" value="UniProtKB-KW"/>
</dbReference>
<evidence type="ECO:0000259" key="1">
    <source>
        <dbReference type="Pfam" id="PF05050"/>
    </source>
</evidence>
<keyword evidence="2" id="KW-0489">Methyltransferase</keyword>
<dbReference type="AlphaFoldDB" id="W7R0L7"/>
<dbReference type="Pfam" id="PF05050">
    <property type="entry name" value="Methyltransf_21"/>
    <property type="match status" value="1"/>
</dbReference>
<dbReference type="Gene3D" id="3.40.50.150">
    <property type="entry name" value="Vaccinia Virus protein VP39"/>
    <property type="match status" value="1"/>
</dbReference>
<keyword evidence="2" id="KW-0808">Transferase</keyword>
<dbReference type="GO" id="GO:0032259">
    <property type="term" value="P:methylation"/>
    <property type="evidence" value="ECO:0007669"/>
    <property type="project" value="UniProtKB-KW"/>
</dbReference>
<proteinExistence type="predicted"/>
<dbReference type="InterPro" id="IPR006342">
    <property type="entry name" value="FkbM_mtfrase"/>
</dbReference>
<organism evidence="2 3">
    <name type="scientific">Catenovulum agarivorans DS-2</name>
    <dbReference type="NCBI Taxonomy" id="1328313"/>
    <lineage>
        <taxon>Bacteria</taxon>
        <taxon>Pseudomonadati</taxon>
        <taxon>Pseudomonadota</taxon>
        <taxon>Gammaproteobacteria</taxon>
        <taxon>Alteromonadales</taxon>
        <taxon>Alteromonadaceae</taxon>
        <taxon>Catenovulum</taxon>
    </lineage>
</organism>
<keyword evidence="3" id="KW-1185">Reference proteome</keyword>